<comment type="catalytic activity">
    <reaction evidence="12 13">
        <text>(S)-2,3,4,5-tetrahydrodipicolinate + NAD(+) + H2O = (2S,4S)-4-hydroxy-2,3,4,5-tetrahydrodipicolinate + NADH + H(+)</text>
        <dbReference type="Rhea" id="RHEA:35323"/>
        <dbReference type="ChEBI" id="CHEBI:15377"/>
        <dbReference type="ChEBI" id="CHEBI:15378"/>
        <dbReference type="ChEBI" id="CHEBI:16845"/>
        <dbReference type="ChEBI" id="CHEBI:57540"/>
        <dbReference type="ChEBI" id="CHEBI:57945"/>
        <dbReference type="ChEBI" id="CHEBI:67139"/>
        <dbReference type="EC" id="1.17.1.8"/>
    </reaction>
</comment>
<dbReference type="NCBIfam" id="TIGR00036">
    <property type="entry name" value="dapB"/>
    <property type="match status" value="1"/>
</dbReference>
<gene>
    <name evidence="13" type="primary">dapB</name>
    <name evidence="16" type="ORF">EK398_05575</name>
</gene>
<evidence type="ECO:0000256" key="9">
    <source>
        <dbReference type="ARBA" id="ARBA00037922"/>
    </source>
</evidence>
<dbReference type="EMBL" id="RYZS01000001">
    <property type="protein sequence ID" value="RVU94357.1"/>
    <property type="molecule type" value="Genomic_DNA"/>
</dbReference>
<dbReference type="FunFam" id="3.30.360.10:FF:000004">
    <property type="entry name" value="4-hydroxy-tetrahydrodipicolinate reductase"/>
    <property type="match status" value="1"/>
</dbReference>
<dbReference type="Gene3D" id="3.40.50.720">
    <property type="entry name" value="NAD(P)-binding Rossmann-like Domain"/>
    <property type="match status" value="1"/>
</dbReference>
<evidence type="ECO:0000256" key="1">
    <source>
        <dbReference type="ARBA" id="ARBA00006642"/>
    </source>
</evidence>
<dbReference type="AlphaFoldDB" id="A0A437UL18"/>
<comment type="caution">
    <text evidence="13">Lacks conserved residue(s) required for the propagation of feature annotation.</text>
</comment>
<dbReference type="GO" id="GO:0050661">
    <property type="term" value="F:NADP binding"/>
    <property type="evidence" value="ECO:0007669"/>
    <property type="project" value="UniProtKB-UniRule"/>
</dbReference>
<dbReference type="Proteomes" id="UP000288388">
    <property type="component" value="Unassembled WGS sequence"/>
</dbReference>
<dbReference type="GO" id="GO:0009089">
    <property type="term" value="P:lysine biosynthetic process via diaminopimelate"/>
    <property type="evidence" value="ECO:0007669"/>
    <property type="project" value="UniProtKB-UniRule"/>
</dbReference>
<dbReference type="EC" id="1.17.1.8" evidence="10 13"/>
<evidence type="ECO:0000313" key="17">
    <source>
        <dbReference type="Proteomes" id="UP000288388"/>
    </source>
</evidence>
<dbReference type="Gene3D" id="3.30.360.10">
    <property type="entry name" value="Dihydrodipicolinate Reductase, domain 2"/>
    <property type="match status" value="1"/>
</dbReference>
<evidence type="ECO:0000259" key="14">
    <source>
        <dbReference type="Pfam" id="PF01113"/>
    </source>
</evidence>
<dbReference type="GO" id="GO:0016726">
    <property type="term" value="F:oxidoreductase activity, acting on CH or CH2 groups, NAD or NADP as acceptor"/>
    <property type="evidence" value="ECO:0007669"/>
    <property type="project" value="UniProtKB-UniRule"/>
</dbReference>
<dbReference type="CDD" id="cd02274">
    <property type="entry name" value="DHDPR_N"/>
    <property type="match status" value="1"/>
</dbReference>
<dbReference type="InterPro" id="IPR000846">
    <property type="entry name" value="DapB_N"/>
</dbReference>
<dbReference type="PANTHER" id="PTHR20836:SF0">
    <property type="entry name" value="4-HYDROXY-TETRAHYDRODIPICOLINATE REDUCTASE 1, CHLOROPLASTIC-RELATED"/>
    <property type="match status" value="1"/>
</dbReference>
<feature type="active site" description="Proton donor/acceptor" evidence="13">
    <location>
        <position position="156"/>
    </location>
</feature>
<dbReference type="Pfam" id="PF01113">
    <property type="entry name" value="DapB_N"/>
    <property type="match status" value="1"/>
</dbReference>
<dbReference type="Pfam" id="PF05173">
    <property type="entry name" value="DapB_C"/>
    <property type="match status" value="1"/>
</dbReference>
<comment type="caution">
    <text evidence="13">Was originally thought to be a dihydrodipicolinate reductase (DHDPR), catalyzing the conversion of dihydrodipicolinate to tetrahydrodipicolinate. However, it was shown in E.coli that the substrate of the enzymatic reaction is not dihydrodipicolinate (DHDP) but in fact (2S,4S)-4-hydroxy-2,3,4,5-tetrahydrodipicolinic acid (HTPA), the product released by the DapA-catalyzed reaction.</text>
</comment>
<evidence type="ECO:0000256" key="10">
    <source>
        <dbReference type="ARBA" id="ARBA00038983"/>
    </source>
</evidence>
<dbReference type="InterPro" id="IPR036291">
    <property type="entry name" value="NAD(P)-bd_dom_sf"/>
</dbReference>
<dbReference type="GO" id="GO:0005829">
    <property type="term" value="C:cytosol"/>
    <property type="evidence" value="ECO:0007669"/>
    <property type="project" value="TreeGrafter"/>
</dbReference>
<dbReference type="SUPFAM" id="SSF55347">
    <property type="entry name" value="Glyceraldehyde-3-phosphate dehydrogenase-like, C-terminal domain"/>
    <property type="match status" value="1"/>
</dbReference>
<comment type="pathway">
    <text evidence="9 13">Amino-acid biosynthesis; L-lysine biosynthesis via DAP pathway; (S)-tetrahydrodipicolinate from L-aspartate: step 4/4.</text>
</comment>
<comment type="subcellular location">
    <subcellularLocation>
        <location evidence="13">Cytoplasm</location>
    </subcellularLocation>
</comment>
<dbReference type="PANTHER" id="PTHR20836">
    <property type="entry name" value="DIHYDRODIPICOLINATE REDUCTASE"/>
    <property type="match status" value="1"/>
</dbReference>
<dbReference type="InterPro" id="IPR023940">
    <property type="entry name" value="DHDPR_bac"/>
</dbReference>
<keyword evidence="2 13" id="KW-0963">Cytoplasm</keyword>
<dbReference type="HAMAP" id="MF_00102">
    <property type="entry name" value="DapB"/>
    <property type="match status" value="1"/>
</dbReference>
<keyword evidence="3 13" id="KW-0028">Amino-acid biosynthesis</keyword>
<feature type="binding site" evidence="13">
    <location>
        <begin position="8"/>
        <end position="13"/>
    </location>
    <ligand>
        <name>NAD(+)</name>
        <dbReference type="ChEBI" id="CHEBI:57540"/>
    </ligand>
</feature>
<evidence type="ECO:0000256" key="7">
    <source>
        <dbReference type="ARBA" id="ARBA00023027"/>
    </source>
</evidence>
<keyword evidence="6 13" id="KW-0560">Oxidoreductase</keyword>
<feature type="binding site" evidence="13">
    <location>
        <begin position="166"/>
        <end position="167"/>
    </location>
    <ligand>
        <name>(S)-2,3,4,5-tetrahydrodipicolinate</name>
        <dbReference type="ChEBI" id="CHEBI:16845"/>
    </ligand>
</feature>
<feature type="binding site" evidence="13">
    <location>
        <position position="38"/>
    </location>
    <ligand>
        <name>NADP(+)</name>
        <dbReference type="ChEBI" id="CHEBI:58349"/>
    </ligand>
</feature>
<comment type="catalytic activity">
    <reaction evidence="11 13">
        <text>(S)-2,3,4,5-tetrahydrodipicolinate + NADP(+) + H2O = (2S,4S)-4-hydroxy-2,3,4,5-tetrahydrodipicolinate + NADPH + H(+)</text>
        <dbReference type="Rhea" id="RHEA:35331"/>
        <dbReference type="ChEBI" id="CHEBI:15377"/>
        <dbReference type="ChEBI" id="CHEBI:15378"/>
        <dbReference type="ChEBI" id="CHEBI:16845"/>
        <dbReference type="ChEBI" id="CHEBI:57783"/>
        <dbReference type="ChEBI" id="CHEBI:58349"/>
        <dbReference type="ChEBI" id="CHEBI:67139"/>
        <dbReference type="EC" id="1.17.1.8"/>
    </reaction>
</comment>
<feature type="binding site" evidence="13">
    <location>
        <position position="37"/>
    </location>
    <ligand>
        <name>NAD(+)</name>
        <dbReference type="ChEBI" id="CHEBI:57540"/>
    </ligand>
</feature>
<dbReference type="UniPathway" id="UPA00034">
    <property type="reaction ID" value="UER00018"/>
</dbReference>
<evidence type="ECO:0000256" key="2">
    <source>
        <dbReference type="ARBA" id="ARBA00022490"/>
    </source>
</evidence>
<dbReference type="GO" id="GO:0019877">
    <property type="term" value="P:diaminopimelate biosynthetic process"/>
    <property type="evidence" value="ECO:0007669"/>
    <property type="project" value="UniProtKB-UniRule"/>
</dbReference>
<evidence type="ECO:0000313" key="16">
    <source>
        <dbReference type="EMBL" id="RVU94357.1"/>
    </source>
</evidence>
<evidence type="ECO:0000256" key="3">
    <source>
        <dbReference type="ARBA" id="ARBA00022605"/>
    </source>
</evidence>
<dbReference type="GO" id="GO:0051287">
    <property type="term" value="F:NAD binding"/>
    <property type="evidence" value="ECO:0007669"/>
    <property type="project" value="UniProtKB-UniRule"/>
</dbReference>
<keyword evidence="8 13" id="KW-0457">Lysine biosynthesis</keyword>
<dbReference type="InterPro" id="IPR022663">
    <property type="entry name" value="DapB_C"/>
</dbReference>
<feature type="domain" description="Dihydrodipicolinate reductase C-terminal" evidence="15">
    <location>
        <begin position="130"/>
        <end position="264"/>
    </location>
</feature>
<dbReference type="InterPro" id="IPR022664">
    <property type="entry name" value="DapB_N_CS"/>
</dbReference>
<feature type="binding site" evidence="13">
    <location>
        <begin position="123"/>
        <end position="126"/>
    </location>
    <ligand>
        <name>NAD(+)</name>
        <dbReference type="ChEBI" id="CHEBI:57540"/>
    </ligand>
</feature>
<keyword evidence="5 13" id="KW-0220">Diaminopimelate biosynthesis</keyword>
<dbReference type="SUPFAM" id="SSF51735">
    <property type="entry name" value="NAD(P)-binding Rossmann-fold domains"/>
    <property type="match status" value="1"/>
</dbReference>
<feature type="domain" description="Dihydrodipicolinate reductase N-terminal" evidence="14">
    <location>
        <begin position="2"/>
        <end position="125"/>
    </location>
</feature>
<protein>
    <recommendedName>
        <fullName evidence="10 13">4-hydroxy-tetrahydrodipicolinate reductase</fullName>
        <shortName evidence="13">HTPA reductase</shortName>
        <ecNumber evidence="10 13">1.17.1.8</ecNumber>
    </recommendedName>
</protein>
<dbReference type="GO" id="GO:0008839">
    <property type="term" value="F:4-hydroxy-tetrahydrodipicolinate reductase"/>
    <property type="evidence" value="ECO:0007669"/>
    <property type="project" value="UniProtKB-UniRule"/>
</dbReference>
<evidence type="ECO:0000256" key="5">
    <source>
        <dbReference type="ARBA" id="ARBA00022915"/>
    </source>
</evidence>
<evidence type="ECO:0000259" key="15">
    <source>
        <dbReference type="Pfam" id="PF05173"/>
    </source>
</evidence>
<dbReference type="PROSITE" id="PS01298">
    <property type="entry name" value="DAPB"/>
    <property type="match status" value="1"/>
</dbReference>
<dbReference type="RefSeq" id="WP_127978517.1">
    <property type="nucleotide sequence ID" value="NZ_JAJCJG010000015.1"/>
</dbReference>
<evidence type="ECO:0000256" key="13">
    <source>
        <dbReference type="HAMAP-Rule" id="MF_00102"/>
    </source>
</evidence>
<proteinExistence type="inferred from homology"/>
<comment type="subunit">
    <text evidence="13">Homotetramer.</text>
</comment>
<comment type="function">
    <text evidence="13">Catalyzes the conversion of 4-hydroxy-tetrahydrodipicolinate (HTPA) to tetrahydrodipicolinate.</text>
</comment>
<evidence type="ECO:0000256" key="8">
    <source>
        <dbReference type="ARBA" id="ARBA00023154"/>
    </source>
</evidence>
<feature type="binding site" evidence="13">
    <location>
        <begin position="99"/>
        <end position="101"/>
    </location>
    <ligand>
        <name>NAD(+)</name>
        <dbReference type="ChEBI" id="CHEBI:57540"/>
    </ligand>
</feature>
<evidence type="ECO:0000256" key="12">
    <source>
        <dbReference type="ARBA" id="ARBA00049396"/>
    </source>
</evidence>
<dbReference type="PIRSF" id="PIRSF000161">
    <property type="entry name" value="DHPR"/>
    <property type="match status" value="1"/>
</dbReference>
<comment type="caution">
    <text evidence="16">The sequence shown here is derived from an EMBL/GenBank/DDBJ whole genome shotgun (WGS) entry which is preliminary data.</text>
</comment>
<name>A0A437UL18_ENTAV</name>
<organism evidence="16 17">
    <name type="scientific">Enterococcus avium</name>
    <name type="common">Streptococcus avium</name>
    <dbReference type="NCBI Taxonomy" id="33945"/>
    <lineage>
        <taxon>Bacteria</taxon>
        <taxon>Bacillati</taxon>
        <taxon>Bacillota</taxon>
        <taxon>Bacilli</taxon>
        <taxon>Lactobacillales</taxon>
        <taxon>Enterococcaceae</taxon>
        <taxon>Enterococcus</taxon>
    </lineage>
</organism>
<sequence>MIKTIVVGPRGKMGRLITQIAADSKELELIAGVGAKDRDYIGQDLGQTALLGRNLGVFVVDNLEEVIDECDVIIDFSTREMSLKVLQLAKKHKKALVCGTTGFSSEEMKLFREAGETIPMLYAANTSKLVNVMNKLLQLATAAIGKETDIEIVEMHDRWKKDAPSGTSKEIGELIAHELGAELSNLAIYGREGTGERGKGTIGYHSVRMGDTPSSHTVFFGGFGERLEISHHSTDWRGFAKGACDCALFLAKQPPGNYSVSDVLKI</sequence>
<evidence type="ECO:0000256" key="6">
    <source>
        <dbReference type="ARBA" id="ARBA00023002"/>
    </source>
</evidence>
<accession>A0A437UL18</accession>
<reference evidence="16 17" key="1">
    <citation type="submission" date="2018-12" db="EMBL/GenBank/DDBJ databases">
        <title>A novel vanA-carrying plasmid in a clinical isolate of Enterococcus avium.</title>
        <authorList>
            <person name="Bernasconi O.J."/>
            <person name="Luzzaro F."/>
            <person name="Endimiani A."/>
        </authorList>
    </citation>
    <scope>NUCLEOTIDE SEQUENCE [LARGE SCALE GENOMIC DNA]</scope>
    <source>
        <strain evidence="16 17">LC0559/18</strain>
    </source>
</reference>
<comment type="similarity">
    <text evidence="1 13">Belongs to the DapB family.</text>
</comment>
<evidence type="ECO:0000256" key="11">
    <source>
        <dbReference type="ARBA" id="ARBA00049080"/>
    </source>
</evidence>
<evidence type="ECO:0000256" key="4">
    <source>
        <dbReference type="ARBA" id="ARBA00022857"/>
    </source>
</evidence>
<keyword evidence="4 13" id="KW-0521">NADP</keyword>
<keyword evidence="7 13" id="KW-0520">NAD</keyword>
<feature type="active site" description="Proton donor" evidence="13">
    <location>
        <position position="160"/>
    </location>
</feature>